<sequence>MFHPRRLLDLVPTRPICLPWFCLEIPTHRSAHKTTKWCTTLLLDAGPHSQTLKCSLVPSCRPCSHKLESAVLCASPIICYLWFRPLILTSVGLPLCLLR</sequence>
<dbReference type="Proteomes" id="UP000594263">
    <property type="component" value="Unplaced"/>
</dbReference>
<evidence type="ECO:0000313" key="2">
    <source>
        <dbReference type="Proteomes" id="UP000594263"/>
    </source>
</evidence>
<dbReference type="Gramene" id="Kaladp0039s0524.1.v1.1">
    <property type="protein sequence ID" value="Kaladp0039s0524.1.v1.1.CDS.1"/>
    <property type="gene ID" value="Kaladp0039s0524.v1.1"/>
</dbReference>
<name>A0A7N0TKM8_KALFE</name>
<dbReference type="EnsemblPlants" id="Kaladp0039s0524.1.v1.1">
    <property type="protein sequence ID" value="Kaladp0039s0524.1.v1.1.CDS.1"/>
    <property type="gene ID" value="Kaladp0039s0524.v1.1"/>
</dbReference>
<reference evidence="1" key="1">
    <citation type="submission" date="2021-01" db="UniProtKB">
        <authorList>
            <consortium name="EnsemblPlants"/>
        </authorList>
    </citation>
    <scope>IDENTIFICATION</scope>
</reference>
<evidence type="ECO:0000313" key="1">
    <source>
        <dbReference type="EnsemblPlants" id="Kaladp0039s0524.1.v1.1.CDS.1"/>
    </source>
</evidence>
<proteinExistence type="predicted"/>
<accession>A0A7N0TKM8</accession>
<organism evidence="1 2">
    <name type="scientific">Kalanchoe fedtschenkoi</name>
    <name type="common">Lavender scallops</name>
    <name type="synonym">South American air plant</name>
    <dbReference type="NCBI Taxonomy" id="63787"/>
    <lineage>
        <taxon>Eukaryota</taxon>
        <taxon>Viridiplantae</taxon>
        <taxon>Streptophyta</taxon>
        <taxon>Embryophyta</taxon>
        <taxon>Tracheophyta</taxon>
        <taxon>Spermatophyta</taxon>
        <taxon>Magnoliopsida</taxon>
        <taxon>eudicotyledons</taxon>
        <taxon>Gunneridae</taxon>
        <taxon>Pentapetalae</taxon>
        <taxon>Saxifragales</taxon>
        <taxon>Crassulaceae</taxon>
        <taxon>Kalanchoe</taxon>
    </lineage>
</organism>
<protein>
    <submittedName>
        <fullName evidence="1">Uncharacterized protein</fullName>
    </submittedName>
</protein>
<keyword evidence="2" id="KW-1185">Reference proteome</keyword>
<dbReference type="AlphaFoldDB" id="A0A7N0TKM8"/>